<keyword evidence="9" id="KW-0482">Metalloprotease</keyword>
<evidence type="ECO:0000256" key="4">
    <source>
        <dbReference type="ARBA" id="ARBA00022692"/>
    </source>
</evidence>
<dbReference type="Proteomes" id="UP001324185">
    <property type="component" value="Chromosome"/>
</dbReference>
<comment type="cofactor">
    <cofactor evidence="1">
        <name>Zn(2+)</name>
        <dbReference type="ChEBI" id="CHEBI:29105"/>
    </cofactor>
</comment>
<keyword evidence="3" id="KW-0645">Protease</keyword>
<feature type="transmembrane region" description="Helical" evidence="11">
    <location>
        <begin position="226"/>
        <end position="250"/>
    </location>
</feature>
<feature type="transmembrane region" description="Helical" evidence="11">
    <location>
        <begin position="60"/>
        <end position="81"/>
    </location>
</feature>
<keyword evidence="6" id="KW-0378">Hydrolase</keyword>
<dbReference type="Gene3D" id="3.30.2010.10">
    <property type="entry name" value="Metalloproteases ('zincins'), catalytic domain"/>
    <property type="match status" value="1"/>
</dbReference>
<evidence type="ECO:0000256" key="11">
    <source>
        <dbReference type="SAM" id="Phobius"/>
    </source>
</evidence>
<keyword evidence="2" id="KW-1003">Cell membrane</keyword>
<keyword evidence="10 11" id="KW-0472">Membrane</keyword>
<evidence type="ECO:0000256" key="1">
    <source>
        <dbReference type="ARBA" id="ARBA00001947"/>
    </source>
</evidence>
<accession>A0ABZ0X6F6</accession>
<keyword evidence="5" id="KW-0479">Metal-binding</keyword>
<feature type="domain" description="Peptidase M48" evidence="12">
    <location>
        <begin position="108"/>
        <end position="327"/>
    </location>
</feature>
<organism evidence="13 14">
    <name type="scientific">Kangiella aquimarina</name>
    <dbReference type="NCBI Taxonomy" id="261965"/>
    <lineage>
        <taxon>Bacteria</taxon>
        <taxon>Pseudomonadati</taxon>
        <taxon>Pseudomonadota</taxon>
        <taxon>Gammaproteobacteria</taxon>
        <taxon>Kangiellales</taxon>
        <taxon>Kangiellaceae</taxon>
        <taxon>Kangiella</taxon>
    </lineage>
</organism>
<dbReference type="RefSeq" id="WP_018624116.1">
    <property type="nucleotide sequence ID" value="NZ_CP140158.1"/>
</dbReference>
<dbReference type="InterPro" id="IPR001915">
    <property type="entry name" value="Peptidase_M48"/>
</dbReference>
<evidence type="ECO:0000256" key="2">
    <source>
        <dbReference type="ARBA" id="ARBA00022475"/>
    </source>
</evidence>
<dbReference type="SUPFAM" id="SSF158682">
    <property type="entry name" value="TerB-like"/>
    <property type="match status" value="1"/>
</dbReference>
<dbReference type="EMBL" id="CP140158">
    <property type="protein sequence ID" value="WQG86089.1"/>
    <property type="molecule type" value="Genomic_DNA"/>
</dbReference>
<dbReference type="InterPro" id="IPR029024">
    <property type="entry name" value="TerB-like"/>
</dbReference>
<evidence type="ECO:0000256" key="7">
    <source>
        <dbReference type="ARBA" id="ARBA00022833"/>
    </source>
</evidence>
<sequence>MDFFEHQEAARKKTRLLVFYFLMAVVLIIAVLNLIGFLIVRSQTSPEYPFSITDWFQHSWFYAVTIGTLLLIVFGSLFRWFQLSAGGKAVASMVKAREILPDTNDLLERRLLNVVEEMSIASGTSVPTVYVMDEEETINAFVAGLETSDTVLVVTRGALENLSRQELQGVVAHEFSHIFNSDMRINVRLIAVLAGILLIGQAGYFVMRYIRYGNIRSSNKDSGNAVVAVFVIGLSLFVIGYIGLFFGRLIKAAISRQREFLADASAVQYARDNEGLAGAFIKIRQQGSLLKNSHAEETSHMCISEPIKLNFSGLASHPPIEKRLTAILPGWRNLAKQIEEQRLREMAQQQEYEDIELGKDDKPAMDFGFDAIIDTIGQPTTLHQHAAGALLLALPEVIRQAAHSHHSNNHAMHLALALLLSDDNQVSEPVLNLIAEKTSQKDADQVLELAQHITKDQRHLRLAILDISIPSLRRLSATERKGFLSLLRQAIHLDSHISEFEYVLYSILQKNLSDSGQGPSNSIKSFNAVSHEIQVILSATVHSTGQSDEDKKALYSKLIQPFVKEPSPLLDKTFDAESFHQALKRLNQLTPMLKKPLIQALEDAVTYDGKVNPREIELLRAIAECLNCPIPPILEQAQEKLVKNNIQSMSAN</sequence>
<evidence type="ECO:0000259" key="12">
    <source>
        <dbReference type="Pfam" id="PF01435"/>
    </source>
</evidence>
<evidence type="ECO:0000256" key="6">
    <source>
        <dbReference type="ARBA" id="ARBA00022801"/>
    </source>
</evidence>
<keyword evidence="8 11" id="KW-1133">Transmembrane helix</keyword>
<feature type="transmembrane region" description="Helical" evidence="11">
    <location>
        <begin position="185"/>
        <end position="206"/>
    </location>
</feature>
<evidence type="ECO:0000313" key="14">
    <source>
        <dbReference type="Proteomes" id="UP001324185"/>
    </source>
</evidence>
<name>A0ABZ0X6F6_9GAMM</name>
<dbReference type="CDD" id="cd07340">
    <property type="entry name" value="M48B_Htpx_like"/>
    <property type="match status" value="1"/>
</dbReference>
<reference evidence="13 14" key="1">
    <citation type="submission" date="2023-11" db="EMBL/GenBank/DDBJ databases">
        <title>MicrobeMod: A computational toolkit for identifying prokaryotic methylation and restriction-modification with nanopore sequencing.</title>
        <authorList>
            <person name="Crits-Christoph A."/>
            <person name="Kang S.C."/>
            <person name="Lee H."/>
            <person name="Ostrov N."/>
        </authorList>
    </citation>
    <scope>NUCLEOTIDE SEQUENCE [LARGE SCALE GENOMIC DNA]</scope>
    <source>
        <strain evidence="13 14">DSMZ 16071</strain>
    </source>
</reference>
<gene>
    <name evidence="13" type="ORF">SR900_04165</name>
</gene>
<evidence type="ECO:0000256" key="9">
    <source>
        <dbReference type="ARBA" id="ARBA00023049"/>
    </source>
</evidence>
<dbReference type="InterPro" id="IPR050083">
    <property type="entry name" value="HtpX_protease"/>
</dbReference>
<dbReference type="PANTHER" id="PTHR43221:SF2">
    <property type="entry name" value="PROTEASE HTPX HOMOLOG"/>
    <property type="match status" value="1"/>
</dbReference>
<dbReference type="Pfam" id="PF01435">
    <property type="entry name" value="Peptidase_M48"/>
    <property type="match status" value="1"/>
</dbReference>
<evidence type="ECO:0000256" key="5">
    <source>
        <dbReference type="ARBA" id="ARBA00022723"/>
    </source>
</evidence>
<keyword evidence="14" id="KW-1185">Reference proteome</keyword>
<proteinExistence type="predicted"/>
<keyword evidence="4 11" id="KW-0812">Transmembrane</keyword>
<dbReference type="Gene3D" id="1.10.3680.10">
    <property type="entry name" value="TerB-like"/>
    <property type="match status" value="1"/>
</dbReference>
<keyword evidence="7" id="KW-0862">Zinc</keyword>
<evidence type="ECO:0000256" key="10">
    <source>
        <dbReference type="ARBA" id="ARBA00023136"/>
    </source>
</evidence>
<evidence type="ECO:0000256" key="8">
    <source>
        <dbReference type="ARBA" id="ARBA00022989"/>
    </source>
</evidence>
<protein>
    <submittedName>
        <fullName evidence="13">M48 family metallopeptidase</fullName>
    </submittedName>
</protein>
<evidence type="ECO:0000256" key="3">
    <source>
        <dbReference type="ARBA" id="ARBA00022670"/>
    </source>
</evidence>
<dbReference type="PANTHER" id="PTHR43221">
    <property type="entry name" value="PROTEASE HTPX"/>
    <property type="match status" value="1"/>
</dbReference>
<evidence type="ECO:0000313" key="13">
    <source>
        <dbReference type="EMBL" id="WQG86089.1"/>
    </source>
</evidence>
<feature type="transmembrane region" description="Helical" evidence="11">
    <location>
        <begin position="16"/>
        <end position="40"/>
    </location>
</feature>